<feature type="domain" description="Beta-lactamase-related" evidence="2">
    <location>
        <begin position="70"/>
        <end position="310"/>
    </location>
</feature>
<sequence>MPKIIIALFCLCLFVNCSSETNSETITEENMYFPPTSGTNWETKSIKALGWKQEAVQPLLDYLELKHSKSFMILVNGKIVMENYFNGHTATSNWYWASAGKTLTATLTGIAEQEGLININNKVSDYIGTAWTSETLDKENLITCKHLLSMTSGIEDLANGDDVSPAKLTYKADAGTRWAYHNVYVKLQDVIAQASGQTWSNYFNSKLRNKIGMNGIWQALDNNIVYFSTTRSMARFGLLMLNKGKWDNTIILNEDFFNAATTTSQDINLSYGYLWWLNGKSSYHLPQSQLQFSGSIIPNGPNDMFMALGKNDQKIYVIPSKKMVVIRMGDAADNVNLALSDFDDVLWQKINALYQ</sequence>
<accession>A0ABU9HRR7</accession>
<keyword evidence="4" id="KW-1185">Reference proteome</keyword>
<dbReference type="GO" id="GO:0016787">
    <property type="term" value="F:hydrolase activity"/>
    <property type="evidence" value="ECO:0007669"/>
    <property type="project" value="UniProtKB-KW"/>
</dbReference>
<protein>
    <submittedName>
        <fullName evidence="3">Serine hydrolase</fullName>
        <ecNumber evidence="3">3.-.-.-</ecNumber>
    </submittedName>
</protein>
<dbReference type="RefSeq" id="WP_341701694.1">
    <property type="nucleotide sequence ID" value="NZ_JBBYHU010000048.1"/>
</dbReference>
<dbReference type="SUPFAM" id="SSF56601">
    <property type="entry name" value="beta-lactamase/transpeptidase-like"/>
    <property type="match status" value="1"/>
</dbReference>
<reference evidence="3 4" key="1">
    <citation type="submission" date="2024-04" db="EMBL/GenBank/DDBJ databases">
        <title>Flavobacterium sp. DGU99 16S ribosomal RNA gene Genome sequencing and assembly.</title>
        <authorList>
            <person name="Park S."/>
        </authorList>
    </citation>
    <scope>NUCLEOTIDE SEQUENCE [LARGE SCALE GENOMIC DNA]</scope>
    <source>
        <strain evidence="3 4">DGU99</strain>
    </source>
</reference>
<evidence type="ECO:0000259" key="2">
    <source>
        <dbReference type="Pfam" id="PF00144"/>
    </source>
</evidence>
<dbReference type="Proteomes" id="UP001398556">
    <property type="component" value="Unassembled WGS sequence"/>
</dbReference>
<feature type="chain" id="PRO_5047299955" evidence="1">
    <location>
        <begin position="20"/>
        <end position="355"/>
    </location>
</feature>
<dbReference type="Pfam" id="PF00144">
    <property type="entry name" value="Beta-lactamase"/>
    <property type="match status" value="1"/>
</dbReference>
<feature type="signal peptide" evidence="1">
    <location>
        <begin position="1"/>
        <end position="19"/>
    </location>
</feature>
<dbReference type="PANTHER" id="PTHR43283:SF7">
    <property type="entry name" value="BETA-LACTAMASE-RELATED DOMAIN-CONTAINING PROTEIN"/>
    <property type="match status" value="1"/>
</dbReference>
<dbReference type="Gene3D" id="3.40.710.10">
    <property type="entry name" value="DD-peptidase/beta-lactamase superfamily"/>
    <property type="match status" value="1"/>
</dbReference>
<gene>
    <name evidence="3" type="ORF">AAEO59_15690</name>
</gene>
<keyword evidence="3" id="KW-0378">Hydrolase</keyword>
<dbReference type="EMBL" id="JBBYHU010000048">
    <property type="protein sequence ID" value="MEL1242499.1"/>
    <property type="molecule type" value="Genomic_DNA"/>
</dbReference>
<name>A0ABU9HRR7_9FLAO</name>
<organism evidence="3 4">
    <name type="scientific">Flavobacterium flavipallidum</name>
    <dbReference type="NCBI Taxonomy" id="3139140"/>
    <lineage>
        <taxon>Bacteria</taxon>
        <taxon>Pseudomonadati</taxon>
        <taxon>Bacteroidota</taxon>
        <taxon>Flavobacteriia</taxon>
        <taxon>Flavobacteriales</taxon>
        <taxon>Flavobacteriaceae</taxon>
        <taxon>Flavobacterium</taxon>
    </lineage>
</organism>
<dbReference type="InterPro" id="IPR001466">
    <property type="entry name" value="Beta-lactam-related"/>
</dbReference>
<comment type="caution">
    <text evidence="3">The sequence shown here is derived from an EMBL/GenBank/DDBJ whole genome shotgun (WGS) entry which is preliminary data.</text>
</comment>
<dbReference type="EC" id="3.-.-.-" evidence="3"/>
<evidence type="ECO:0000256" key="1">
    <source>
        <dbReference type="SAM" id="SignalP"/>
    </source>
</evidence>
<evidence type="ECO:0000313" key="4">
    <source>
        <dbReference type="Proteomes" id="UP001398556"/>
    </source>
</evidence>
<evidence type="ECO:0000313" key="3">
    <source>
        <dbReference type="EMBL" id="MEL1242499.1"/>
    </source>
</evidence>
<dbReference type="InterPro" id="IPR050789">
    <property type="entry name" value="Diverse_Enzym_Activities"/>
</dbReference>
<dbReference type="InterPro" id="IPR012338">
    <property type="entry name" value="Beta-lactam/transpept-like"/>
</dbReference>
<proteinExistence type="predicted"/>
<dbReference type="PANTHER" id="PTHR43283">
    <property type="entry name" value="BETA-LACTAMASE-RELATED"/>
    <property type="match status" value="1"/>
</dbReference>
<keyword evidence="1" id="KW-0732">Signal</keyword>